<dbReference type="Proteomes" id="UP000192790">
    <property type="component" value="Unassembled WGS sequence"/>
</dbReference>
<proteinExistence type="predicted"/>
<dbReference type="RefSeq" id="WP_200809686.1">
    <property type="nucleotide sequence ID" value="NZ_FWXW01000003.1"/>
</dbReference>
<feature type="compositionally biased region" description="Pro residues" evidence="1">
    <location>
        <begin position="580"/>
        <end position="594"/>
    </location>
</feature>
<evidence type="ECO:0008006" key="5">
    <source>
        <dbReference type="Google" id="ProtNLM"/>
    </source>
</evidence>
<feature type="compositionally biased region" description="Basic and acidic residues" evidence="1">
    <location>
        <begin position="13"/>
        <end position="25"/>
    </location>
</feature>
<dbReference type="AlphaFoldDB" id="A0A1W1ZZ52"/>
<feature type="transmembrane region" description="Helical" evidence="2">
    <location>
        <begin position="37"/>
        <end position="54"/>
    </location>
</feature>
<keyword evidence="2" id="KW-1133">Transmembrane helix</keyword>
<gene>
    <name evidence="3" type="ORF">SAMN02745168_1339</name>
</gene>
<organism evidence="3 4">
    <name type="scientific">Papillibacter cinnamivorans DSM 12816</name>
    <dbReference type="NCBI Taxonomy" id="1122930"/>
    <lineage>
        <taxon>Bacteria</taxon>
        <taxon>Bacillati</taxon>
        <taxon>Bacillota</taxon>
        <taxon>Clostridia</taxon>
        <taxon>Eubacteriales</taxon>
        <taxon>Oscillospiraceae</taxon>
        <taxon>Papillibacter</taxon>
    </lineage>
</organism>
<feature type="region of interest" description="Disordered" evidence="1">
    <location>
        <begin position="11"/>
        <end position="30"/>
    </location>
</feature>
<evidence type="ECO:0000313" key="3">
    <source>
        <dbReference type="EMBL" id="SMC53663.1"/>
    </source>
</evidence>
<feature type="transmembrane region" description="Helical" evidence="2">
    <location>
        <begin position="108"/>
        <end position="129"/>
    </location>
</feature>
<dbReference type="STRING" id="1122930.SAMN02745168_1339"/>
<evidence type="ECO:0000256" key="1">
    <source>
        <dbReference type="SAM" id="MobiDB-lite"/>
    </source>
</evidence>
<feature type="region of interest" description="Disordered" evidence="1">
    <location>
        <begin position="573"/>
        <end position="605"/>
    </location>
</feature>
<sequence>MFSQANGFHFGFGKRDSARPTREQKPAGGPAASVKRTLINLLVTVVIGAVYFYVNLPPLNLHSVDFYGFIFLLCVIYTVSALLTSGFQTGGGFREYGAFVKQQCMVPLVVVVALILVFIVGTVISVPLFRAGSYKDLISVAQGDFTEDVKEISYDKIPMLDKDSAEKLGDRKMGELSDMVSQFEVADNYTQINYKNRPVRVTPLVYGDIIKWWNNRSEGIPAYLIIDMVTQGVEVVRLQDGIKYTTAEHFSRNLYRYLRFRYPTYMFDAPVFEINDDGEPYWICPRVEKTIGLFGGTDIFGAVLVNAVTGESVYYPKEEVPAWVDRVYTAELIIEQYDYYGLYRNGFFNSIFGQRGVTVTTDGYNYIAMNDDVYVYTGITSVTGDQSNIGFILSNQRTKQTTYYSIPGAEEYSAMSSAEGVVQHLNYVATFPLLLNISNQPTYFMALKDNAGLVKMYAMVNVRQYQIVGTGQSVAECERDYVSLLVENNVTQEESLPQNTVTGTVAEIRTAVKDGNSYYYIRLDGKSEYYVISAEESEAAVILNVGDSVQIEYDGQATGELRNAYSITRLDAGVSQPAPSASPAPLETPSPSVTPAPEVSPAAAA</sequence>
<keyword evidence="2" id="KW-0472">Membrane</keyword>
<evidence type="ECO:0000256" key="2">
    <source>
        <dbReference type="SAM" id="Phobius"/>
    </source>
</evidence>
<keyword evidence="2" id="KW-0812">Transmembrane</keyword>
<feature type="transmembrane region" description="Helical" evidence="2">
    <location>
        <begin position="66"/>
        <end position="87"/>
    </location>
</feature>
<accession>A0A1W1ZZ52</accession>
<keyword evidence="4" id="KW-1185">Reference proteome</keyword>
<protein>
    <recommendedName>
        <fullName evidence="5">CvpA family protein</fullName>
    </recommendedName>
</protein>
<name>A0A1W1ZZ52_9FIRM</name>
<dbReference type="EMBL" id="FWXW01000003">
    <property type="protein sequence ID" value="SMC53663.1"/>
    <property type="molecule type" value="Genomic_DNA"/>
</dbReference>
<reference evidence="3 4" key="1">
    <citation type="submission" date="2017-04" db="EMBL/GenBank/DDBJ databases">
        <authorList>
            <person name="Afonso C.L."/>
            <person name="Miller P.J."/>
            <person name="Scott M.A."/>
            <person name="Spackman E."/>
            <person name="Goraichik I."/>
            <person name="Dimitrov K.M."/>
            <person name="Suarez D.L."/>
            <person name="Swayne D.E."/>
        </authorList>
    </citation>
    <scope>NUCLEOTIDE SEQUENCE [LARGE SCALE GENOMIC DNA]</scope>
    <source>
        <strain evidence="3 4">DSM 12816</strain>
    </source>
</reference>
<evidence type="ECO:0000313" key="4">
    <source>
        <dbReference type="Proteomes" id="UP000192790"/>
    </source>
</evidence>